<accession>A0ABQ4ZL92</accession>
<feature type="region of interest" description="Disordered" evidence="1">
    <location>
        <begin position="269"/>
        <end position="297"/>
    </location>
</feature>
<evidence type="ECO:0000313" key="3">
    <source>
        <dbReference type="Proteomes" id="UP001151760"/>
    </source>
</evidence>
<comment type="caution">
    <text evidence="2">The sequence shown here is derived from an EMBL/GenBank/DDBJ whole genome shotgun (WGS) entry which is preliminary data.</text>
</comment>
<sequence length="953" mass="109395">MHLKIFSQSSQAMDDSVDFVSKGSFDRPEKNNAFSKSETETQMQRQEEKVNMREAVDAGLVVTESSGTKPDKQDTSSSSGNYTTQAVDADIRPVNDEEPFASTFQSLKIRNNNPFEPKNHTHKPGRQNGIGQRFSLNKSSAVHEKPHTPRSCLRWKPTGRVFKTVSLRWVPTGKIFTDSTTKVDSEPHQSQMAAVASLATLFLKAKKGVRLREKEIYDPVENIPAPEPTRLMNRSIIASRTVSALNPSLLVTPPPINTEATTITTSLPENTPFIALPNSEKSPKDIKLKGTDEGETDSTYSISQLIKLILEDVDLKSARFITMNKKKIYQRRSDSAASGSAQPPPKDDDQSSKKPRESDASASKQHPALTSTGWQITDTRDAGVDSSMHRSDPESEHSEQSSDDIPMQDEGNDSDMEDTDNAHIPKVSTTTWFKPIPESERPATPEPEWTIPPNDFPEPEINWANTYATTYQVPAENKLQRKTYDIGSFIKWFCRRTGKKKLCKADLEGPAFNLVKAFHKNNVFLQYQMDECHKLLTNKVDLDNPEGHQILRNVYEPLPLGGPPGQVTIQPQFFFNKDLDYLLTGDKERKIALSISKLKAARYLDFGLEELVPSLWVESKREYDISMVYDITHWWFRRKEFYINKHSEPSDREAVRSQMRILSVISVKVFEKYGYNYLREIILRRADYQEYKISEKDFKNLHPNDFEDLFLLNIQEKLNHLPKTDKTSLHTAVNMWIRNLVIRNRVGDLQLGIESYQTKINLERPNWDAADYYFKEDYTIVPKPRAIVYKDRNDQRKLMRLNELHKFSDGTLTRVMEKLDQMVKDFHLYEYNKGMETRKWSEDDKRRSKDFITAIEKRLQIKRIYQSLESFVGGRIRDIDYRLINRTTPHKGVKASANSDVMYSFTSAQDGNPLQDDVRLCSWAMISRKDQDSLSKDEGVTSLTGRDSSDFRK</sequence>
<feature type="compositionally biased region" description="Polar residues" evidence="1">
    <location>
        <begin position="360"/>
        <end position="377"/>
    </location>
</feature>
<name>A0ABQ4ZL92_9ASTR</name>
<organism evidence="2 3">
    <name type="scientific">Tanacetum coccineum</name>
    <dbReference type="NCBI Taxonomy" id="301880"/>
    <lineage>
        <taxon>Eukaryota</taxon>
        <taxon>Viridiplantae</taxon>
        <taxon>Streptophyta</taxon>
        <taxon>Embryophyta</taxon>
        <taxon>Tracheophyta</taxon>
        <taxon>Spermatophyta</taxon>
        <taxon>Magnoliopsida</taxon>
        <taxon>eudicotyledons</taxon>
        <taxon>Gunneridae</taxon>
        <taxon>Pentapetalae</taxon>
        <taxon>asterids</taxon>
        <taxon>campanulids</taxon>
        <taxon>Asterales</taxon>
        <taxon>Asteraceae</taxon>
        <taxon>Asteroideae</taxon>
        <taxon>Anthemideae</taxon>
        <taxon>Anthemidinae</taxon>
        <taxon>Tanacetum</taxon>
    </lineage>
</organism>
<feature type="region of interest" description="Disordered" evidence="1">
    <location>
        <begin position="110"/>
        <end position="132"/>
    </location>
</feature>
<evidence type="ECO:0000313" key="2">
    <source>
        <dbReference type="EMBL" id="GJS90988.1"/>
    </source>
</evidence>
<gene>
    <name evidence="2" type="ORF">Tco_0773624</name>
</gene>
<feature type="region of interest" description="Disordered" evidence="1">
    <location>
        <begin position="329"/>
        <end position="423"/>
    </location>
</feature>
<feature type="region of interest" description="Disordered" evidence="1">
    <location>
        <begin position="19"/>
        <end position="83"/>
    </location>
</feature>
<feature type="compositionally biased region" description="Basic and acidic residues" evidence="1">
    <location>
        <begin position="281"/>
        <end position="292"/>
    </location>
</feature>
<feature type="compositionally biased region" description="Basic and acidic residues" evidence="1">
    <location>
        <begin position="45"/>
        <end position="56"/>
    </location>
</feature>
<feature type="compositionally biased region" description="Basic and acidic residues" evidence="1">
    <location>
        <begin position="378"/>
        <end position="400"/>
    </location>
</feature>
<feature type="compositionally biased region" description="Polar residues" evidence="1">
    <location>
        <begin position="32"/>
        <end position="44"/>
    </location>
</feature>
<dbReference type="Proteomes" id="UP001151760">
    <property type="component" value="Unassembled WGS sequence"/>
</dbReference>
<feature type="compositionally biased region" description="Acidic residues" evidence="1">
    <location>
        <begin position="406"/>
        <end position="419"/>
    </location>
</feature>
<feature type="region of interest" description="Disordered" evidence="1">
    <location>
        <begin position="930"/>
        <end position="953"/>
    </location>
</feature>
<protein>
    <submittedName>
        <fullName evidence="2">Uncharacterized protein</fullName>
    </submittedName>
</protein>
<dbReference type="EMBL" id="BQNB010011470">
    <property type="protein sequence ID" value="GJS90988.1"/>
    <property type="molecule type" value="Genomic_DNA"/>
</dbReference>
<feature type="compositionally biased region" description="Basic and acidic residues" evidence="1">
    <location>
        <begin position="345"/>
        <end position="359"/>
    </location>
</feature>
<keyword evidence="3" id="KW-1185">Reference proteome</keyword>
<reference evidence="2" key="1">
    <citation type="journal article" date="2022" name="Int. J. Mol. Sci.">
        <title>Draft Genome of Tanacetum Coccineum: Genomic Comparison of Closely Related Tanacetum-Family Plants.</title>
        <authorList>
            <person name="Yamashiro T."/>
            <person name="Shiraishi A."/>
            <person name="Nakayama K."/>
            <person name="Satake H."/>
        </authorList>
    </citation>
    <scope>NUCLEOTIDE SEQUENCE</scope>
</reference>
<reference evidence="2" key="2">
    <citation type="submission" date="2022-01" db="EMBL/GenBank/DDBJ databases">
        <authorList>
            <person name="Yamashiro T."/>
            <person name="Shiraishi A."/>
            <person name="Satake H."/>
            <person name="Nakayama K."/>
        </authorList>
    </citation>
    <scope>NUCLEOTIDE SEQUENCE</scope>
</reference>
<evidence type="ECO:0000256" key="1">
    <source>
        <dbReference type="SAM" id="MobiDB-lite"/>
    </source>
</evidence>
<proteinExistence type="predicted"/>
<feature type="region of interest" description="Disordered" evidence="1">
    <location>
        <begin position="435"/>
        <end position="454"/>
    </location>
</feature>
<feature type="compositionally biased region" description="Basic and acidic residues" evidence="1">
    <location>
        <begin position="930"/>
        <end position="939"/>
    </location>
</feature>